<evidence type="ECO:0000259" key="4">
    <source>
        <dbReference type="PROSITE" id="PS50238"/>
    </source>
</evidence>
<dbReference type="InterPro" id="IPR011993">
    <property type="entry name" value="PH-like_dom_sf"/>
</dbReference>
<dbReference type="AlphaFoldDB" id="A0A482XQA7"/>
<feature type="region of interest" description="Disordered" evidence="3">
    <location>
        <begin position="921"/>
        <end position="1021"/>
    </location>
</feature>
<feature type="domain" description="Rho-GAP" evidence="4">
    <location>
        <begin position="412"/>
        <end position="598"/>
    </location>
</feature>
<keyword evidence="6" id="KW-1185">Reference proteome</keyword>
<dbReference type="CDD" id="cd04402">
    <property type="entry name" value="RhoGAP_ARHGAP20"/>
    <property type="match status" value="1"/>
</dbReference>
<dbReference type="Pfam" id="PF22286">
    <property type="entry name" value="RHG20_PH"/>
    <property type="match status" value="1"/>
</dbReference>
<feature type="region of interest" description="Disordered" evidence="3">
    <location>
        <begin position="134"/>
        <end position="172"/>
    </location>
</feature>
<dbReference type="Pfam" id="PF00620">
    <property type="entry name" value="RhoGAP"/>
    <property type="match status" value="1"/>
</dbReference>
<organism evidence="5 6">
    <name type="scientific">Laodelphax striatellus</name>
    <name type="common">Small brown planthopper</name>
    <name type="synonym">Delphax striatella</name>
    <dbReference type="NCBI Taxonomy" id="195883"/>
    <lineage>
        <taxon>Eukaryota</taxon>
        <taxon>Metazoa</taxon>
        <taxon>Ecdysozoa</taxon>
        <taxon>Arthropoda</taxon>
        <taxon>Hexapoda</taxon>
        <taxon>Insecta</taxon>
        <taxon>Pterygota</taxon>
        <taxon>Neoptera</taxon>
        <taxon>Paraneoptera</taxon>
        <taxon>Hemiptera</taxon>
        <taxon>Auchenorrhyncha</taxon>
        <taxon>Fulgoroidea</taxon>
        <taxon>Delphacidae</taxon>
        <taxon>Criomorphinae</taxon>
        <taxon>Laodelphax</taxon>
    </lineage>
</organism>
<dbReference type="InterPro" id="IPR047887">
    <property type="entry name" value="ARHGAP20_PH"/>
</dbReference>
<dbReference type="GO" id="GO:0005096">
    <property type="term" value="F:GTPase activator activity"/>
    <property type="evidence" value="ECO:0007669"/>
    <property type="project" value="UniProtKB-KW"/>
</dbReference>
<dbReference type="OrthoDB" id="27389at2759"/>
<dbReference type="InterPro" id="IPR047886">
    <property type="entry name" value="ARHGAP20-like_RhoGAP"/>
</dbReference>
<feature type="compositionally biased region" description="Acidic residues" evidence="3">
    <location>
        <begin position="935"/>
        <end position="946"/>
    </location>
</feature>
<feature type="compositionally biased region" description="Basic and acidic residues" evidence="3">
    <location>
        <begin position="890"/>
        <end position="909"/>
    </location>
</feature>
<protein>
    <recommendedName>
        <fullName evidence="4">Rho-GAP domain-containing protein</fullName>
    </recommendedName>
</protein>
<dbReference type="Proteomes" id="UP000291343">
    <property type="component" value="Unassembled WGS sequence"/>
</dbReference>
<evidence type="ECO:0000256" key="3">
    <source>
        <dbReference type="SAM" id="MobiDB-lite"/>
    </source>
</evidence>
<dbReference type="InterPro" id="IPR000198">
    <property type="entry name" value="RhoGAP_dom"/>
</dbReference>
<dbReference type="PANTHER" id="PTHR23179:SF3">
    <property type="entry name" value="RHO GTPASE-ACTIVATING PROTEIN 20"/>
    <property type="match status" value="1"/>
</dbReference>
<feature type="region of interest" description="Disordered" evidence="3">
    <location>
        <begin position="716"/>
        <end position="766"/>
    </location>
</feature>
<dbReference type="SUPFAM" id="SSF48350">
    <property type="entry name" value="GTPase activation domain, GAP"/>
    <property type="match status" value="1"/>
</dbReference>
<dbReference type="Gene3D" id="1.10.555.10">
    <property type="entry name" value="Rho GTPase activation protein"/>
    <property type="match status" value="1"/>
</dbReference>
<dbReference type="STRING" id="195883.A0A482XQA7"/>
<dbReference type="EMBL" id="QKKF02002576">
    <property type="protein sequence ID" value="RZF48325.1"/>
    <property type="molecule type" value="Genomic_DNA"/>
</dbReference>
<dbReference type="SUPFAM" id="SSF50729">
    <property type="entry name" value="PH domain-like"/>
    <property type="match status" value="1"/>
</dbReference>
<comment type="caution">
    <text evidence="5">The sequence shown here is derived from an EMBL/GenBank/DDBJ whole genome shotgun (WGS) entry which is preliminary data.</text>
</comment>
<accession>A0A482XQA7</accession>
<feature type="region of interest" description="Disordered" evidence="3">
    <location>
        <begin position="71"/>
        <end position="99"/>
    </location>
</feature>
<name>A0A482XQA7_LAOST</name>
<evidence type="ECO:0000313" key="6">
    <source>
        <dbReference type="Proteomes" id="UP000291343"/>
    </source>
</evidence>
<evidence type="ECO:0000256" key="1">
    <source>
        <dbReference type="ARBA" id="ARBA00022468"/>
    </source>
</evidence>
<dbReference type="Gene3D" id="2.30.29.30">
    <property type="entry name" value="Pleckstrin-homology domain (PH domain)/Phosphotyrosine-binding domain (PTB)"/>
    <property type="match status" value="1"/>
</dbReference>
<keyword evidence="1" id="KW-0343">GTPase activation</keyword>
<evidence type="ECO:0000256" key="2">
    <source>
        <dbReference type="ARBA" id="ARBA00022553"/>
    </source>
</evidence>
<reference evidence="5 6" key="1">
    <citation type="journal article" date="2017" name="Gigascience">
        <title>Genome sequence of the small brown planthopper, Laodelphax striatellus.</title>
        <authorList>
            <person name="Zhu J."/>
            <person name="Jiang F."/>
            <person name="Wang X."/>
            <person name="Yang P."/>
            <person name="Bao Y."/>
            <person name="Zhao W."/>
            <person name="Wang W."/>
            <person name="Lu H."/>
            <person name="Wang Q."/>
            <person name="Cui N."/>
            <person name="Li J."/>
            <person name="Chen X."/>
            <person name="Luo L."/>
            <person name="Yu J."/>
            <person name="Kang L."/>
            <person name="Cui F."/>
        </authorList>
    </citation>
    <scope>NUCLEOTIDE SEQUENCE [LARGE SCALE GENOMIC DNA]</scope>
    <source>
        <strain evidence="5">Lst14</strain>
    </source>
</reference>
<feature type="compositionally biased region" description="Basic and acidic residues" evidence="3">
    <location>
        <begin position="729"/>
        <end position="739"/>
    </location>
</feature>
<dbReference type="InParanoid" id="A0A482XQA7"/>
<dbReference type="CDD" id="cd13319">
    <property type="entry name" value="PH_RARhoGAP"/>
    <property type="match status" value="1"/>
</dbReference>
<feature type="region of interest" description="Disordered" evidence="3">
    <location>
        <begin position="864"/>
        <end position="909"/>
    </location>
</feature>
<keyword evidence="2" id="KW-0597">Phosphoprotein</keyword>
<feature type="compositionally biased region" description="Basic and acidic residues" evidence="3">
    <location>
        <begin position="607"/>
        <end position="625"/>
    </location>
</feature>
<dbReference type="InterPro" id="IPR008936">
    <property type="entry name" value="Rho_GTPase_activation_prot"/>
</dbReference>
<feature type="compositionally biased region" description="Polar residues" evidence="3">
    <location>
        <begin position="644"/>
        <end position="657"/>
    </location>
</feature>
<evidence type="ECO:0000313" key="5">
    <source>
        <dbReference type="EMBL" id="RZF48325.1"/>
    </source>
</evidence>
<feature type="compositionally biased region" description="Pro residues" evidence="3">
    <location>
        <begin position="1003"/>
        <end position="1015"/>
    </location>
</feature>
<dbReference type="GO" id="GO:0035023">
    <property type="term" value="P:regulation of Rho protein signal transduction"/>
    <property type="evidence" value="ECO:0007669"/>
    <property type="project" value="InterPro"/>
</dbReference>
<dbReference type="SMR" id="A0A482XQA7"/>
<sequence>MKLRDRKNSEMSHVWVYVDGHLTHMLVAAHLKRIADARHSRLTNRMRWLTEVQRLAQYEQYLQTFITDSSSLQQQSNEERESAAKAKAKAKQAVKRGQEESDLERIQDIFPNDDLHLYDKDVLTMRMKGLMRKRSGTAARLTRALSAKSLRPESPPTVAAPQQQSPTTAAGSRRQFVMEAPVQLTAGVQSQDRHLFLFNDLLLVAKARSGGNFKLKDKVRVSELWLAASPQALDDVAELHRSPDTSFVLGWPTTNVVATFTTQAGRDLWWSKLTQVLLAEKVKEPVSTNIQVVYYDLNTSIEYCKTFSVGPDETAKDCIRSALSHLEMRHERPFAIKLSCLRDGLSSEEGFDLDHCNNVHDPLARCHFILRSTCKPHENEVKKSAKKPGRIGISRVFRRSLSKDSTGCLFGQPLSRVCEGETLPRSVMMMLQQVLAKGPFTQGIFRKSANARLVRELREKLDQGESTLAWEHIPVLVTAALLKDFLRSLPDPLLTSALYPHWKTALDNPNPHTKLLMLKEVLQQLPKANHTLLAHFVCVLHHISRRSAQNLMSAANLGVCVGPSLLWSSSSTEAGVVEDLRAVPALVECLITNCQFLLGTHVPHLLGDPRDSGTEESDSLRRDDSSIDSLECSPPPRKDKMSLSRDSGLTMSDSQLYTPDEEESGSTSSSGYDPAFDPHSKVTPSLSVPGEYVRVYGGWEERLNPNFSRQAWFRQRSRRLSSAPNSNSKQDDAVRRSASEESLLDSAPPPTPPRRNRPEIGGGNSTLKCQLISPIRQSNDESKSKFPEDKFGRHPPLRKVTAVHCEVVDVSTPYKENALHLYSVNADPSSYATYDKNNFGSPRIPAEQIYSSPQACEQKYVRSRAAVEPQYSSPISGRVQRLTESYSSPRLHDSPRLSDQSHDSPKLSARESCEYYYSTQNDGSEEMENGGGGGECEDSSTLSDDDCTPHVSRSNSRGNEVTPKLRHLPPVHVADSATTHVVTRGRLKRKEERAAHAHRSRSLPPPPPYRPPPPASNRRAPITSYYLGDCSQSQRYVVTTSFLDEESYV</sequence>
<dbReference type="PROSITE" id="PS50238">
    <property type="entry name" value="RHOGAP"/>
    <property type="match status" value="1"/>
</dbReference>
<dbReference type="PANTHER" id="PTHR23179">
    <property type="entry name" value="T-CELL ACTIVATION RHO GTPASE ACTIVATING PROTEIN-RELATED"/>
    <property type="match status" value="1"/>
</dbReference>
<proteinExistence type="predicted"/>
<dbReference type="GO" id="GO:0007165">
    <property type="term" value="P:signal transduction"/>
    <property type="evidence" value="ECO:0007669"/>
    <property type="project" value="InterPro"/>
</dbReference>
<feature type="region of interest" description="Disordered" evidence="3">
    <location>
        <begin position="605"/>
        <end position="686"/>
    </location>
</feature>
<feature type="compositionally biased region" description="Low complexity" evidence="3">
    <location>
        <begin position="156"/>
        <end position="170"/>
    </location>
</feature>
<dbReference type="SMART" id="SM00324">
    <property type="entry name" value="RhoGAP"/>
    <property type="match status" value="1"/>
</dbReference>
<gene>
    <name evidence="5" type="ORF">LSTR_LSTR010288</name>
</gene>